<proteinExistence type="predicted"/>
<dbReference type="Proteomes" id="UP000178953">
    <property type="component" value="Unassembled WGS sequence"/>
</dbReference>
<keyword evidence="2" id="KW-1185">Reference proteome</keyword>
<dbReference type="EMBL" id="MCHX01000053">
    <property type="protein sequence ID" value="OFJ51883.1"/>
    <property type="molecule type" value="Genomic_DNA"/>
</dbReference>
<evidence type="ECO:0000313" key="2">
    <source>
        <dbReference type="Proteomes" id="UP000178953"/>
    </source>
</evidence>
<organism evidence="1 2">
    <name type="scientific">Mycolicibacterium grossiae</name>
    <dbReference type="NCBI Taxonomy" id="1552759"/>
    <lineage>
        <taxon>Bacteria</taxon>
        <taxon>Bacillati</taxon>
        <taxon>Actinomycetota</taxon>
        <taxon>Actinomycetes</taxon>
        <taxon>Mycobacteriales</taxon>
        <taxon>Mycobacteriaceae</taxon>
        <taxon>Mycolicibacterium</taxon>
    </lineage>
</organism>
<protein>
    <submittedName>
        <fullName evidence="1">Uncharacterized protein</fullName>
    </submittedName>
</protein>
<name>A0A1E8Q030_9MYCO</name>
<dbReference type="OrthoDB" id="4742419at2"/>
<dbReference type="AlphaFoldDB" id="A0A1E8Q030"/>
<reference evidence="1 2" key="1">
    <citation type="submission" date="2016-09" db="EMBL/GenBank/DDBJ databases">
        <title>genome sequence of Mycobacterium sp. 739 SCH.</title>
        <authorList>
            <person name="Greninger A.L."/>
            <person name="Qin X."/>
            <person name="Jerome K."/>
            <person name="Vora S."/>
            <person name="Quinn K."/>
        </authorList>
    </citation>
    <scope>NUCLEOTIDE SEQUENCE [LARGE SCALE GENOMIC DNA]</scope>
    <source>
        <strain evidence="1 2">SCH</strain>
    </source>
</reference>
<sequence>MAVVLRKLLGIGKLPDDLRARVEAEGLLHLAESVPVTFRFSGNVPGKTAKGNLRSYVGALVLTERRVLATLSTVPKKVGRAIDHEWSEPSGSMVTATLDASGLTLEVPELSAVNPAFTGSMSLHFKSHLSEDLLARLPRRTLSYDVPPKFVYSACGVPRG</sequence>
<comment type="caution">
    <text evidence="1">The sequence shown here is derived from an EMBL/GenBank/DDBJ whole genome shotgun (WGS) entry which is preliminary data.</text>
</comment>
<accession>A0A1E8Q030</accession>
<dbReference type="RefSeq" id="WP_070354878.1">
    <property type="nucleotide sequence ID" value="NZ_CP043474.1"/>
</dbReference>
<evidence type="ECO:0000313" key="1">
    <source>
        <dbReference type="EMBL" id="OFJ51883.1"/>
    </source>
</evidence>
<gene>
    <name evidence="1" type="ORF">BEL07_20320</name>
</gene>